<dbReference type="Proteomes" id="UP000572817">
    <property type="component" value="Unassembled WGS sequence"/>
</dbReference>
<proteinExistence type="predicted"/>
<feature type="chain" id="PRO_5034982174" evidence="1">
    <location>
        <begin position="20"/>
        <end position="95"/>
    </location>
</feature>
<dbReference type="EMBL" id="WWBZ02000062">
    <property type="protein sequence ID" value="KAF4303220.1"/>
    <property type="molecule type" value="Genomic_DNA"/>
</dbReference>
<dbReference type="AlphaFoldDB" id="A0A8H4MZF7"/>
<accession>A0A8H4MZF7</accession>
<organism evidence="2 3">
    <name type="scientific">Botryosphaeria dothidea</name>
    <dbReference type="NCBI Taxonomy" id="55169"/>
    <lineage>
        <taxon>Eukaryota</taxon>
        <taxon>Fungi</taxon>
        <taxon>Dikarya</taxon>
        <taxon>Ascomycota</taxon>
        <taxon>Pezizomycotina</taxon>
        <taxon>Dothideomycetes</taxon>
        <taxon>Dothideomycetes incertae sedis</taxon>
        <taxon>Botryosphaeriales</taxon>
        <taxon>Botryosphaeriaceae</taxon>
        <taxon>Botryosphaeria</taxon>
    </lineage>
</organism>
<evidence type="ECO:0000256" key="1">
    <source>
        <dbReference type="SAM" id="SignalP"/>
    </source>
</evidence>
<comment type="caution">
    <text evidence="2">The sequence shown here is derived from an EMBL/GenBank/DDBJ whole genome shotgun (WGS) entry which is preliminary data.</text>
</comment>
<keyword evidence="1" id="KW-0732">Signal</keyword>
<protein>
    <submittedName>
        <fullName evidence="2">Uncharacterized protein</fullName>
    </submittedName>
</protein>
<evidence type="ECO:0000313" key="2">
    <source>
        <dbReference type="EMBL" id="KAF4303220.1"/>
    </source>
</evidence>
<name>A0A8H4MZF7_9PEZI</name>
<evidence type="ECO:0000313" key="3">
    <source>
        <dbReference type="Proteomes" id="UP000572817"/>
    </source>
</evidence>
<feature type="signal peptide" evidence="1">
    <location>
        <begin position="1"/>
        <end position="19"/>
    </location>
</feature>
<sequence length="95" mass="9941">MQFLSFISVATALAAPALAQASCQVRLYASLLHGGVCATIPFTTAHNTVIPLRDINSLPNCSVQVNAEVGQTCRYFSGCGNNRDFTFGVAGTIGC</sequence>
<reference evidence="2" key="1">
    <citation type="submission" date="2020-04" db="EMBL/GenBank/DDBJ databases">
        <title>Genome Assembly and Annotation of Botryosphaeria dothidea sdau 11-99, a Latent Pathogen of Apple Fruit Ring Rot in China.</title>
        <authorList>
            <person name="Yu C."/>
            <person name="Diao Y."/>
            <person name="Lu Q."/>
            <person name="Zhao J."/>
            <person name="Cui S."/>
            <person name="Peng C."/>
            <person name="He B."/>
            <person name="Liu H."/>
        </authorList>
    </citation>
    <scope>NUCLEOTIDE SEQUENCE [LARGE SCALE GENOMIC DNA]</scope>
    <source>
        <strain evidence="2">Sdau11-99</strain>
    </source>
</reference>
<gene>
    <name evidence="2" type="ORF">GTA08_BOTSDO08793</name>
</gene>
<keyword evidence="3" id="KW-1185">Reference proteome</keyword>